<dbReference type="PROSITE" id="PS51387">
    <property type="entry name" value="FAD_PCMH"/>
    <property type="match status" value="1"/>
</dbReference>
<dbReference type="InterPro" id="IPR016169">
    <property type="entry name" value="FAD-bd_PCMH_sub2"/>
</dbReference>
<dbReference type="InterPro" id="IPR036318">
    <property type="entry name" value="FAD-bd_PCMH-like_sf"/>
</dbReference>
<dbReference type="Gene3D" id="3.30.390.50">
    <property type="entry name" value="CO dehydrogenase flavoprotein, C-terminal domain"/>
    <property type="match status" value="1"/>
</dbReference>
<dbReference type="InterPro" id="IPR002346">
    <property type="entry name" value="Mopterin_DH_FAD-bd"/>
</dbReference>
<accession>A0ABW3TBY2</accession>
<keyword evidence="1" id="KW-0285">Flavoprotein</keyword>
<dbReference type="Gene3D" id="3.30.465.10">
    <property type="match status" value="1"/>
</dbReference>
<dbReference type="SMART" id="SM01092">
    <property type="entry name" value="CO_deh_flav_C"/>
    <property type="match status" value="1"/>
</dbReference>
<evidence type="ECO:0000259" key="4">
    <source>
        <dbReference type="PROSITE" id="PS51387"/>
    </source>
</evidence>
<dbReference type="InterPro" id="IPR016166">
    <property type="entry name" value="FAD-bd_PCMH"/>
</dbReference>
<feature type="domain" description="FAD-binding PCMH-type" evidence="4">
    <location>
        <begin position="1"/>
        <end position="171"/>
    </location>
</feature>
<dbReference type="Pfam" id="PF00941">
    <property type="entry name" value="FAD_binding_5"/>
    <property type="match status" value="1"/>
</dbReference>
<dbReference type="EMBL" id="JBHTKR010000001">
    <property type="protein sequence ID" value="MFD1193145.1"/>
    <property type="molecule type" value="Genomic_DNA"/>
</dbReference>
<dbReference type="PANTHER" id="PTHR42659:SF2">
    <property type="entry name" value="XANTHINE DEHYDROGENASE SUBUNIT C-RELATED"/>
    <property type="match status" value="1"/>
</dbReference>
<proteinExistence type="predicted"/>
<dbReference type="InterPro" id="IPR051312">
    <property type="entry name" value="Diverse_Substr_Oxidored"/>
</dbReference>
<dbReference type="SUPFAM" id="SSF56176">
    <property type="entry name" value="FAD-binding/transporter-associated domain-like"/>
    <property type="match status" value="1"/>
</dbReference>
<comment type="caution">
    <text evidence="5">The sequence shown here is derived from an EMBL/GenBank/DDBJ whole genome shotgun (WGS) entry which is preliminary data.</text>
</comment>
<keyword evidence="6" id="KW-1185">Reference proteome</keyword>
<protein>
    <submittedName>
        <fullName evidence="5">FAD binding domain-containing protein</fullName>
    </submittedName>
</protein>
<keyword evidence="3" id="KW-0560">Oxidoreductase</keyword>
<dbReference type="PANTHER" id="PTHR42659">
    <property type="entry name" value="XANTHINE DEHYDROGENASE SUBUNIT C-RELATED"/>
    <property type="match status" value="1"/>
</dbReference>
<evidence type="ECO:0000256" key="3">
    <source>
        <dbReference type="ARBA" id="ARBA00023002"/>
    </source>
</evidence>
<keyword evidence="2" id="KW-0274">FAD</keyword>
<dbReference type="Gene3D" id="3.30.43.10">
    <property type="entry name" value="Uridine Diphospho-n-acetylenolpyruvylglucosamine Reductase, domain 2"/>
    <property type="match status" value="1"/>
</dbReference>
<organism evidence="5 6">
    <name type="scientific">Seohaeicola saemankumensis</name>
    <dbReference type="NCBI Taxonomy" id="481181"/>
    <lineage>
        <taxon>Bacteria</taxon>
        <taxon>Pseudomonadati</taxon>
        <taxon>Pseudomonadota</taxon>
        <taxon>Alphaproteobacteria</taxon>
        <taxon>Rhodobacterales</taxon>
        <taxon>Roseobacteraceae</taxon>
        <taxon>Seohaeicola</taxon>
    </lineage>
</organism>
<dbReference type="InterPro" id="IPR005107">
    <property type="entry name" value="CO_DH_flav_C"/>
</dbReference>
<evidence type="ECO:0000313" key="6">
    <source>
        <dbReference type="Proteomes" id="UP001597151"/>
    </source>
</evidence>
<sequence>MGYLVAASLSEALEALGRQDAAVIAGGTDWFPAQGQRPLKGDLVDITRVPELRGISRDTGDKGGWRIGGATTWTDVIRADLPPAFDGLKAAAREVGSIQIQNAGTIAGNLCNASPAADGVPPLLTLGAVVELASTAGTRRMALSDFLKGPRQTARMPGEVLTALHVPDLPEAAQGAFLKLGAREYLVISIAMVAVVVTLDQGRIVQAAVAVGSCSATAQRLPALEGDLAGRRAQDVLDAGAGIIASRHLAPLSPIADVRGSAEYRLEAAGTLCARALAMAIEQGEQSHG</sequence>
<evidence type="ECO:0000256" key="1">
    <source>
        <dbReference type="ARBA" id="ARBA00022630"/>
    </source>
</evidence>
<dbReference type="InterPro" id="IPR016167">
    <property type="entry name" value="FAD-bd_PCMH_sub1"/>
</dbReference>
<dbReference type="Proteomes" id="UP001597151">
    <property type="component" value="Unassembled WGS sequence"/>
</dbReference>
<evidence type="ECO:0000313" key="5">
    <source>
        <dbReference type="EMBL" id="MFD1193145.1"/>
    </source>
</evidence>
<evidence type="ECO:0000256" key="2">
    <source>
        <dbReference type="ARBA" id="ARBA00022827"/>
    </source>
</evidence>
<reference evidence="6" key="1">
    <citation type="journal article" date="2019" name="Int. J. Syst. Evol. Microbiol.">
        <title>The Global Catalogue of Microorganisms (GCM) 10K type strain sequencing project: providing services to taxonomists for standard genome sequencing and annotation.</title>
        <authorList>
            <consortium name="The Broad Institute Genomics Platform"/>
            <consortium name="The Broad Institute Genome Sequencing Center for Infectious Disease"/>
            <person name="Wu L."/>
            <person name="Ma J."/>
        </authorList>
    </citation>
    <scope>NUCLEOTIDE SEQUENCE [LARGE SCALE GENOMIC DNA]</scope>
    <source>
        <strain evidence="6">CCUG 55328</strain>
    </source>
</reference>
<dbReference type="RefSeq" id="WP_380788127.1">
    <property type="nucleotide sequence ID" value="NZ_JBHTKR010000001.1"/>
</dbReference>
<dbReference type="SUPFAM" id="SSF55447">
    <property type="entry name" value="CO dehydrogenase flavoprotein C-terminal domain-like"/>
    <property type="match status" value="1"/>
</dbReference>
<dbReference type="Pfam" id="PF03450">
    <property type="entry name" value="CO_deh_flav_C"/>
    <property type="match status" value="1"/>
</dbReference>
<dbReference type="InterPro" id="IPR036683">
    <property type="entry name" value="CO_DH_flav_C_dom_sf"/>
</dbReference>
<name>A0ABW3TBY2_9RHOB</name>
<gene>
    <name evidence="5" type="ORF">ACFQ3C_00500</name>
</gene>